<evidence type="ECO:0000256" key="3">
    <source>
        <dbReference type="ARBA" id="ARBA00022475"/>
    </source>
</evidence>
<organism evidence="12 13">
    <name type="scientific">Prauserella alba</name>
    <dbReference type="NCBI Taxonomy" id="176898"/>
    <lineage>
        <taxon>Bacteria</taxon>
        <taxon>Bacillati</taxon>
        <taxon>Actinomycetota</taxon>
        <taxon>Actinomycetes</taxon>
        <taxon>Pseudonocardiales</taxon>
        <taxon>Pseudonocardiaceae</taxon>
        <taxon>Prauserella</taxon>
    </lineage>
</organism>
<evidence type="ECO:0000256" key="6">
    <source>
        <dbReference type="ARBA" id="ARBA00022840"/>
    </source>
</evidence>
<accession>A0ABN1VLW1</accession>
<evidence type="ECO:0000256" key="8">
    <source>
        <dbReference type="ARBA" id="ARBA00023065"/>
    </source>
</evidence>
<dbReference type="GO" id="GO:0005524">
    <property type="term" value="F:ATP binding"/>
    <property type="evidence" value="ECO:0007669"/>
    <property type="project" value="UniProtKB-KW"/>
</dbReference>
<dbReference type="InterPro" id="IPR017871">
    <property type="entry name" value="ABC_transporter-like_CS"/>
</dbReference>
<dbReference type="Pfam" id="PF00005">
    <property type="entry name" value="ABC_tran"/>
    <property type="match status" value="1"/>
</dbReference>
<feature type="compositionally biased region" description="Low complexity" evidence="10">
    <location>
        <begin position="1"/>
        <end position="18"/>
    </location>
</feature>
<dbReference type="Gene3D" id="3.40.50.300">
    <property type="entry name" value="P-loop containing nucleotide triphosphate hydrolases"/>
    <property type="match status" value="1"/>
</dbReference>
<gene>
    <name evidence="12" type="ORF">GCM10009675_43710</name>
</gene>
<keyword evidence="2" id="KW-0813">Transport</keyword>
<keyword evidence="3" id="KW-1003">Cell membrane</keyword>
<evidence type="ECO:0000256" key="4">
    <source>
        <dbReference type="ARBA" id="ARBA00022496"/>
    </source>
</evidence>
<feature type="domain" description="ABC transporter" evidence="11">
    <location>
        <begin position="34"/>
        <end position="270"/>
    </location>
</feature>
<evidence type="ECO:0000313" key="12">
    <source>
        <dbReference type="EMBL" id="GAA1216678.1"/>
    </source>
</evidence>
<dbReference type="Proteomes" id="UP001500467">
    <property type="component" value="Unassembled WGS sequence"/>
</dbReference>
<dbReference type="SUPFAM" id="SSF52540">
    <property type="entry name" value="P-loop containing nucleoside triphosphate hydrolases"/>
    <property type="match status" value="1"/>
</dbReference>
<dbReference type="PROSITE" id="PS00211">
    <property type="entry name" value="ABC_TRANSPORTER_1"/>
    <property type="match status" value="1"/>
</dbReference>
<evidence type="ECO:0000256" key="10">
    <source>
        <dbReference type="SAM" id="MobiDB-lite"/>
    </source>
</evidence>
<evidence type="ECO:0000313" key="13">
    <source>
        <dbReference type="Proteomes" id="UP001500467"/>
    </source>
</evidence>
<dbReference type="PANTHER" id="PTHR42771:SF2">
    <property type="entry name" value="IRON(3+)-HYDROXAMATE IMPORT ATP-BINDING PROTEIN FHUC"/>
    <property type="match status" value="1"/>
</dbReference>
<keyword evidence="13" id="KW-1185">Reference proteome</keyword>
<dbReference type="InterPro" id="IPR003593">
    <property type="entry name" value="AAA+_ATPase"/>
</dbReference>
<evidence type="ECO:0000256" key="5">
    <source>
        <dbReference type="ARBA" id="ARBA00022741"/>
    </source>
</evidence>
<dbReference type="InterPro" id="IPR051535">
    <property type="entry name" value="Siderophore_ABC-ATPase"/>
</dbReference>
<evidence type="ECO:0000256" key="2">
    <source>
        <dbReference type="ARBA" id="ARBA00022448"/>
    </source>
</evidence>
<feature type="region of interest" description="Disordered" evidence="10">
    <location>
        <begin position="1"/>
        <end position="29"/>
    </location>
</feature>
<dbReference type="SMART" id="SM00382">
    <property type="entry name" value="AAA"/>
    <property type="match status" value="1"/>
</dbReference>
<keyword evidence="6 12" id="KW-0067">ATP-binding</keyword>
<keyword evidence="9" id="KW-0472">Membrane</keyword>
<dbReference type="InterPro" id="IPR003439">
    <property type="entry name" value="ABC_transporter-like_ATP-bd"/>
</dbReference>
<dbReference type="CDD" id="cd03214">
    <property type="entry name" value="ABC_Iron-Siderophores_B12_Hemin"/>
    <property type="match status" value="1"/>
</dbReference>
<name>A0ABN1VLW1_9PSEU</name>
<keyword evidence="5" id="KW-0547">Nucleotide-binding</keyword>
<sequence length="296" mass="31093">MNPDTTTTTTSTTPPTSTACPAEQPATTQPATELSAEGLTLGYDAAPVVQDVSVAVPPGRITVIVGANGSGKSTLLRGLARLMTPRRGTVLLDGQDIARLATKTLARRLGLLPQQPLAPDGITVADLVGRGRHPHQRWFRHHTDADDTAITAAMAATGITDLAERPVDELSGGQRQRAWLALALAQDPDVMLLDEPTAHLDLTHQVDLLELLTDLNATLGRTTVLVLHDLNLAGRYAHHLVAVKDGRIAAEGPPADVLQPGTIESVFSLSCAVIDDPLTGTPIVLPRPPSGGRRAG</sequence>
<keyword evidence="7" id="KW-0408">Iron</keyword>
<evidence type="ECO:0000256" key="1">
    <source>
        <dbReference type="ARBA" id="ARBA00004202"/>
    </source>
</evidence>
<evidence type="ECO:0000259" key="11">
    <source>
        <dbReference type="PROSITE" id="PS50893"/>
    </source>
</evidence>
<dbReference type="EMBL" id="BAAALM010000016">
    <property type="protein sequence ID" value="GAA1216678.1"/>
    <property type="molecule type" value="Genomic_DNA"/>
</dbReference>
<evidence type="ECO:0000256" key="9">
    <source>
        <dbReference type="ARBA" id="ARBA00023136"/>
    </source>
</evidence>
<keyword evidence="4" id="KW-0410">Iron transport</keyword>
<reference evidence="12 13" key="1">
    <citation type="journal article" date="2019" name="Int. J. Syst. Evol. Microbiol.">
        <title>The Global Catalogue of Microorganisms (GCM) 10K type strain sequencing project: providing services to taxonomists for standard genome sequencing and annotation.</title>
        <authorList>
            <consortium name="The Broad Institute Genomics Platform"/>
            <consortium name="The Broad Institute Genome Sequencing Center for Infectious Disease"/>
            <person name="Wu L."/>
            <person name="Ma J."/>
        </authorList>
    </citation>
    <scope>NUCLEOTIDE SEQUENCE [LARGE SCALE GENOMIC DNA]</scope>
    <source>
        <strain evidence="12 13">JCM 13022</strain>
    </source>
</reference>
<dbReference type="RefSeq" id="WP_253855593.1">
    <property type="nucleotide sequence ID" value="NZ_BAAALM010000016.1"/>
</dbReference>
<comment type="caution">
    <text evidence="12">The sequence shown here is derived from an EMBL/GenBank/DDBJ whole genome shotgun (WGS) entry which is preliminary data.</text>
</comment>
<proteinExistence type="predicted"/>
<keyword evidence="8" id="KW-0406">Ion transport</keyword>
<dbReference type="PANTHER" id="PTHR42771">
    <property type="entry name" value="IRON(3+)-HYDROXAMATE IMPORT ATP-BINDING PROTEIN FHUC"/>
    <property type="match status" value="1"/>
</dbReference>
<dbReference type="InterPro" id="IPR027417">
    <property type="entry name" value="P-loop_NTPase"/>
</dbReference>
<evidence type="ECO:0000256" key="7">
    <source>
        <dbReference type="ARBA" id="ARBA00023004"/>
    </source>
</evidence>
<protein>
    <submittedName>
        <fullName evidence="12">ABC transporter ATP-binding protein</fullName>
    </submittedName>
</protein>
<comment type="subcellular location">
    <subcellularLocation>
        <location evidence="1">Cell membrane</location>
        <topology evidence="1">Peripheral membrane protein</topology>
    </subcellularLocation>
</comment>
<dbReference type="PROSITE" id="PS50893">
    <property type="entry name" value="ABC_TRANSPORTER_2"/>
    <property type="match status" value="1"/>
</dbReference>